<dbReference type="Proteomes" id="UP000006753">
    <property type="component" value="Unassembled WGS sequence"/>
</dbReference>
<feature type="compositionally biased region" description="Polar residues" evidence="1">
    <location>
        <begin position="1"/>
        <end position="10"/>
    </location>
</feature>
<dbReference type="EMBL" id="JH921428">
    <property type="protein sequence ID" value="EKD21388.1"/>
    <property type="molecule type" value="Genomic_DNA"/>
</dbReference>
<dbReference type="GeneID" id="18756436"/>
<feature type="compositionally biased region" description="Acidic residues" evidence="1">
    <location>
        <begin position="15"/>
        <end position="26"/>
    </location>
</feature>
<keyword evidence="3" id="KW-1185">Reference proteome</keyword>
<dbReference type="AlphaFoldDB" id="K1XLD0"/>
<feature type="region of interest" description="Disordered" evidence="1">
    <location>
        <begin position="1"/>
        <end position="51"/>
    </location>
</feature>
<dbReference type="HOGENOM" id="CLU_1034685_0_0_1"/>
<gene>
    <name evidence="2" type="ORF">MBM_00501</name>
</gene>
<dbReference type="OrthoDB" id="3531036at2759"/>
<accession>K1XLD0</accession>
<evidence type="ECO:0000313" key="2">
    <source>
        <dbReference type="EMBL" id="EKD21388.1"/>
    </source>
</evidence>
<sequence>METFTDQQVDTFMADVDDYPQEEDCAQMDASTSSYRKPATPDHVSTSSKESISAHRDFPIQQFYTYKHFGCNHDYHPAHHAQVSGGVELSEPERNVRAAFEPSTLYVINPRWCKFDLGLREQRYNSAATLRCEKIDQYGKSADAKGKLKQYVRGIAAGRIAALTMSLDECAAVARDPFADELMTSMEGFTIRADEDTIRADEDADKLADMMSAMANIIDELEQDFMLAFREQESYEKGYRDGLAYQALMETESFATPTMKIQKLVPRAW</sequence>
<organism evidence="2 3">
    <name type="scientific">Marssonina brunnea f. sp. multigermtubi (strain MB_m1)</name>
    <name type="common">Marssonina leaf spot fungus</name>
    <dbReference type="NCBI Taxonomy" id="1072389"/>
    <lineage>
        <taxon>Eukaryota</taxon>
        <taxon>Fungi</taxon>
        <taxon>Dikarya</taxon>
        <taxon>Ascomycota</taxon>
        <taxon>Pezizomycotina</taxon>
        <taxon>Leotiomycetes</taxon>
        <taxon>Helotiales</taxon>
        <taxon>Drepanopezizaceae</taxon>
        <taxon>Drepanopeziza</taxon>
    </lineage>
</organism>
<dbReference type="KEGG" id="mbe:MBM_00501"/>
<evidence type="ECO:0000313" key="3">
    <source>
        <dbReference type="Proteomes" id="UP000006753"/>
    </source>
</evidence>
<dbReference type="InParanoid" id="K1XLD0"/>
<evidence type="ECO:0000256" key="1">
    <source>
        <dbReference type="SAM" id="MobiDB-lite"/>
    </source>
</evidence>
<protein>
    <submittedName>
        <fullName evidence="2">Uncharacterized protein</fullName>
    </submittedName>
</protein>
<name>K1XLD0_MARBU</name>
<reference evidence="2 3" key="1">
    <citation type="journal article" date="2012" name="BMC Genomics">
        <title>Sequencing the genome of Marssonina brunnea reveals fungus-poplar co-evolution.</title>
        <authorList>
            <person name="Zhu S."/>
            <person name="Cao Y.-Z."/>
            <person name="Jiang C."/>
            <person name="Tan B.-Y."/>
            <person name="Wang Z."/>
            <person name="Feng S."/>
            <person name="Zhang L."/>
            <person name="Su X.-H."/>
            <person name="Brejova B."/>
            <person name="Vinar T."/>
            <person name="Xu M."/>
            <person name="Wang M.-X."/>
            <person name="Zhang S.-G."/>
            <person name="Huang M.-R."/>
            <person name="Wu R."/>
            <person name="Zhou Y."/>
        </authorList>
    </citation>
    <scope>NUCLEOTIDE SEQUENCE [LARGE SCALE GENOMIC DNA]</scope>
    <source>
        <strain evidence="2 3">MB_m1</strain>
    </source>
</reference>
<proteinExistence type="predicted"/>